<gene>
    <name evidence="1" type="ORF">DICVIV_01878</name>
</gene>
<dbReference type="Proteomes" id="UP000053766">
    <property type="component" value="Unassembled WGS sequence"/>
</dbReference>
<keyword evidence="2" id="KW-1185">Reference proteome</keyword>
<reference evidence="2" key="2">
    <citation type="journal article" date="2016" name="Sci. Rep.">
        <title>Dictyocaulus viviparus genome, variome and transcriptome elucidate lungworm biology and support future intervention.</title>
        <authorList>
            <person name="McNulty S.N."/>
            <person name="Strube C."/>
            <person name="Rosa B.A."/>
            <person name="Martin J.C."/>
            <person name="Tyagi R."/>
            <person name="Choi Y.J."/>
            <person name="Wang Q."/>
            <person name="Hallsworth Pepin K."/>
            <person name="Zhang X."/>
            <person name="Ozersky P."/>
            <person name="Wilson R.K."/>
            <person name="Sternberg P.W."/>
            <person name="Gasser R.B."/>
            <person name="Mitreva M."/>
        </authorList>
    </citation>
    <scope>NUCLEOTIDE SEQUENCE [LARGE SCALE GENOMIC DNA]</scope>
    <source>
        <strain evidence="2">HannoverDv2000</strain>
    </source>
</reference>
<name>A0A0D8Y6S5_DICVI</name>
<dbReference type="EMBL" id="KN716174">
    <property type="protein sequence ID" value="KJH51897.1"/>
    <property type="molecule type" value="Genomic_DNA"/>
</dbReference>
<sequence length="71" mass="8042">MPSKRNTLSGYHYVNSGPCSLINIPILKLFDILAEMIKATSLCPMLNEHRTAVVCEGKIYDEKQLIYNLTQ</sequence>
<accession>A0A0D8Y6S5</accession>
<dbReference type="AlphaFoldDB" id="A0A0D8Y6S5"/>
<organism evidence="1 2">
    <name type="scientific">Dictyocaulus viviparus</name>
    <name type="common">Bovine lungworm</name>
    <dbReference type="NCBI Taxonomy" id="29172"/>
    <lineage>
        <taxon>Eukaryota</taxon>
        <taxon>Metazoa</taxon>
        <taxon>Ecdysozoa</taxon>
        <taxon>Nematoda</taxon>
        <taxon>Chromadorea</taxon>
        <taxon>Rhabditida</taxon>
        <taxon>Rhabditina</taxon>
        <taxon>Rhabditomorpha</taxon>
        <taxon>Strongyloidea</taxon>
        <taxon>Metastrongylidae</taxon>
        <taxon>Dictyocaulus</taxon>
    </lineage>
</organism>
<evidence type="ECO:0000313" key="2">
    <source>
        <dbReference type="Proteomes" id="UP000053766"/>
    </source>
</evidence>
<reference evidence="1 2" key="1">
    <citation type="submission" date="2013-11" db="EMBL/GenBank/DDBJ databases">
        <title>Draft genome of the bovine lungworm Dictyocaulus viviparus.</title>
        <authorList>
            <person name="Mitreva M."/>
        </authorList>
    </citation>
    <scope>NUCLEOTIDE SEQUENCE [LARGE SCALE GENOMIC DNA]</scope>
    <source>
        <strain evidence="1 2">HannoverDv2000</strain>
    </source>
</reference>
<evidence type="ECO:0000313" key="1">
    <source>
        <dbReference type="EMBL" id="KJH51897.1"/>
    </source>
</evidence>
<proteinExistence type="predicted"/>
<protein>
    <submittedName>
        <fullName evidence="1">Uncharacterized protein</fullName>
    </submittedName>
</protein>